<feature type="domain" description="SH3b" evidence="2">
    <location>
        <begin position="54"/>
        <end position="108"/>
    </location>
</feature>
<feature type="signal peptide" evidence="1">
    <location>
        <begin position="1"/>
        <end position="25"/>
    </location>
</feature>
<evidence type="ECO:0000256" key="1">
    <source>
        <dbReference type="SAM" id="SignalP"/>
    </source>
</evidence>
<keyword evidence="1" id="KW-0732">Signal</keyword>
<keyword evidence="4" id="KW-1185">Reference proteome</keyword>
<evidence type="ECO:0000259" key="2">
    <source>
        <dbReference type="Pfam" id="PF08239"/>
    </source>
</evidence>
<dbReference type="Gene3D" id="2.30.30.40">
    <property type="entry name" value="SH3 Domains"/>
    <property type="match status" value="1"/>
</dbReference>
<dbReference type="Proteomes" id="UP000187151">
    <property type="component" value="Unassembled WGS sequence"/>
</dbReference>
<sequence length="117" mass="12360">MKKSVVTCALVAGLALGPMGGAGWAAQQPGAPAPAPAAPRAAYPVGEVVSDAPLHVRQKPTVYSGVVKTLRPGQRVLLTCQTRGGWVDGNPLWYRLQGSKGWVSARFVHDHRPVRPC</sequence>
<dbReference type="InterPro" id="IPR003646">
    <property type="entry name" value="SH3-like_bac-type"/>
</dbReference>
<comment type="caution">
    <text evidence="3">The sequence shown here is derived from an EMBL/GenBank/DDBJ whole genome shotgun (WGS) entry which is preliminary data.</text>
</comment>
<dbReference type="RefSeq" id="WP_060177499.1">
    <property type="nucleotide sequence ID" value="NZ_MQUR01000064.1"/>
</dbReference>
<dbReference type="EMBL" id="MQUR01000064">
    <property type="protein sequence ID" value="OLZ61927.1"/>
    <property type="molecule type" value="Genomic_DNA"/>
</dbReference>
<protein>
    <recommendedName>
        <fullName evidence="2">SH3b domain-containing protein</fullName>
    </recommendedName>
</protein>
<organism evidence="3 4">
    <name type="scientific">Streptomyces amritsarensis</name>
    <dbReference type="NCBI Taxonomy" id="681158"/>
    <lineage>
        <taxon>Bacteria</taxon>
        <taxon>Bacillati</taxon>
        <taxon>Actinomycetota</taxon>
        <taxon>Actinomycetes</taxon>
        <taxon>Kitasatosporales</taxon>
        <taxon>Streptomycetaceae</taxon>
        <taxon>Streptomyces</taxon>
    </lineage>
</organism>
<name>A0ABX3FY71_9ACTN</name>
<gene>
    <name evidence="3" type="ORF">AVW11_24245</name>
</gene>
<reference evidence="3 4" key="1">
    <citation type="submission" date="2016-01" db="EMBL/GenBank/DDBJ databases">
        <title>Streptomyces amritsarensis strain MTCC 11845 genome sequencing and assembly.</title>
        <authorList>
            <person name="Sharma D."/>
            <person name="Nair G.R."/>
            <person name="Kaur G."/>
            <person name="Manhas R.K."/>
            <person name="Mayilraj S."/>
        </authorList>
    </citation>
    <scope>NUCLEOTIDE SEQUENCE [LARGE SCALE GENOMIC DNA]</scope>
    <source>
        <strain evidence="3 4">MTCC 11845</strain>
    </source>
</reference>
<proteinExistence type="predicted"/>
<feature type="chain" id="PRO_5045422322" description="SH3b domain-containing protein" evidence="1">
    <location>
        <begin position="26"/>
        <end position="117"/>
    </location>
</feature>
<accession>A0ABX3FY71</accession>
<dbReference type="Pfam" id="PF08239">
    <property type="entry name" value="SH3_3"/>
    <property type="match status" value="1"/>
</dbReference>
<evidence type="ECO:0000313" key="3">
    <source>
        <dbReference type="EMBL" id="OLZ61927.1"/>
    </source>
</evidence>
<evidence type="ECO:0000313" key="4">
    <source>
        <dbReference type="Proteomes" id="UP000187151"/>
    </source>
</evidence>